<dbReference type="OrthoDB" id="9842679at2"/>
<reference evidence="1 2" key="1">
    <citation type="submission" date="2019-06" db="EMBL/GenBank/DDBJ databases">
        <title>Echinicola alkalisoli sp. nov. isolated from saline soil.</title>
        <authorList>
            <person name="Sun J.-Q."/>
            <person name="Xu L."/>
        </authorList>
    </citation>
    <scope>NUCLEOTIDE SEQUENCE [LARGE SCALE GENOMIC DNA]</scope>
    <source>
        <strain evidence="1 2">LN3S3</strain>
    </source>
</reference>
<evidence type="ECO:0008006" key="3">
    <source>
        <dbReference type="Google" id="ProtNLM"/>
    </source>
</evidence>
<protein>
    <recommendedName>
        <fullName evidence="3">Lipoprotein</fullName>
    </recommendedName>
</protein>
<sequence>MRAIIILIIFIFSFCSQQKGLSEEERLIYNSMNVNQVYGEDGRTTSLLDIATGFEEKLIERKYLKSISKNDYKEFYYKYIVGDSIIDMKSIYKTNNMFITMVYPSTLSRSWYIFDETIKRNKDHITEESTIYGIFTVLGDMFYEDSFRKDLLERYLDSLSEQEFKNKSIYRVPLLVFLYADLESKYARYSE</sequence>
<evidence type="ECO:0000313" key="2">
    <source>
        <dbReference type="Proteomes" id="UP000316614"/>
    </source>
</evidence>
<organism evidence="1 2">
    <name type="scientific">Echinicola soli</name>
    <dbReference type="NCBI Taxonomy" id="2591634"/>
    <lineage>
        <taxon>Bacteria</taxon>
        <taxon>Pseudomonadati</taxon>
        <taxon>Bacteroidota</taxon>
        <taxon>Cytophagia</taxon>
        <taxon>Cytophagales</taxon>
        <taxon>Cyclobacteriaceae</taxon>
        <taxon>Echinicola</taxon>
    </lineage>
</organism>
<evidence type="ECO:0000313" key="1">
    <source>
        <dbReference type="EMBL" id="QDH80572.1"/>
    </source>
</evidence>
<proteinExistence type="predicted"/>
<dbReference type="KEGG" id="echi:FKX85_16595"/>
<dbReference type="EMBL" id="CP041253">
    <property type="protein sequence ID" value="QDH80572.1"/>
    <property type="molecule type" value="Genomic_DNA"/>
</dbReference>
<name>A0A514CL83_9BACT</name>
<keyword evidence="2" id="KW-1185">Reference proteome</keyword>
<dbReference type="AlphaFoldDB" id="A0A514CL83"/>
<dbReference type="Proteomes" id="UP000316614">
    <property type="component" value="Chromosome"/>
</dbReference>
<accession>A0A514CL83</accession>
<gene>
    <name evidence="1" type="ORF">FKX85_16595</name>
</gene>
<dbReference type="RefSeq" id="WP_141615802.1">
    <property type="nucleotide sequence ID" value="NZ_CP041253.1"/>
</dbReference>